<organism evidence="2 3">
    <name type="scientific">Parapedobacter luteus</name>
    <dbReference type="NCBI Taxonomy" id="623280"/>
    <lineage>
        <taxon>Bacteria</taxon>
        <taxon>Pseudomonadati</taxon>
        <taxon>Bacteroidota</taxon>
        <taxon>Sphingobacteriia</taxon>
        <taxon>Sphingobacteriales</taxon>
        <taxon>Sphingobacteriaceae</taxon>
        <taxon>Parapedobacter</taxon>
    </lineage>
</organism>
<gene>
    <name evidence="2" type="ORF">SAMN05660226_00642</name>
</gene>
<dbReference type="GO" id="GO:0003677">
    <property type="term" value="F:DNA binding"/>
    <property type="evidence" value="ECO:0007669"/>
    <property type="project" value="InterPro"/>
</dbReference>
<dbReference type="PROSITE" id="PS50943">
    <property type="entry name" value="HTH_CROC1"/>
    <property type="match status" value="1"/>
</dbReference>
<evidence type="ECO:0000259" key="1">
    <source>
        <dbReference type="PROSITE" id="PS50943"/>
    </source>
</evidence>
<dbReference type="InterPro" id="IPR010982">
    <property type="entry name" value="Lambda_DNA-bd_dom_sf"/>
</dbReference>
<dbReference type="STRING" id="623280.SAMN05660226_00642"/>
<sequence length="129" mass="15604">MKEQLHQGQLLERIVRRNGYSVSEFAKMVHVNRKSVYNWFKRKQLSPDILFKVRSVIKTDFTNEFSKLANTVVLDDEHLPVDSMHQESEPGFEETDELEAAYHYWKDKYVDLLEKYNEFLVKMYKFYEK</sequence>
<dbReference type="Proteomes" id="UP000190541">
    <property type="component" value="Unassembled WGS sequence"/>
</dbReference>
<evidence type="ECO:0000313" key="3">
    <source>
        <dbReference type="Proteomes" id="UP000190541"/>
    </source>
</evidence>
<dbReference type="EMBL" id="FUYS01000001">
    <property type="protein sequence ID" value="SKB30576.1"/>
    <property type="molecule type" value="Genomic_DNA"/>
</dbReference>
<dbReference type="OrthoDB" id="981159at2"/>
<dbReference type="InterPro" id="IPR001387">
    <property type="entry name" value="Cro/C1-type_HTH"/>
</dbReference>
<accession>A0A1T5A6N6</accession>
<dbReference type="AlphaFoldDB" id="A0A1T5A6N6"/>
<dbReference type="Pfam" id="PF06056">
    <property type="entry name" value="Terminase_5"/>
    <property type="match status" value="1"/>
</dbReference>
<feature type="domain" description="HTH cro/C1-type" evidence="1">
    <location>
        <begin position="11"/>
        <end position="65"/>
    </location>
</feature>
<dbReference type="RefSeq" id="WP_079715350.1">
    <property type="nucleotide sequence ID" value="NZ_FUYS01000001.1"/>
</dbReference>
<keyword evidence="3" id="KW-1185">Reference proteome</keyword>
<dbReference type="InterPro" id="IPR010332">
    <property type="entry name" value="ATPase_terminase-su_N"/>
</dbReference>
<dbReference type="SUPFAM" id="SSF47413">
    <property type="entry name" value="lambda repressor-like DNA-binding domains"/>
    <property type="match status" value="1"/>
</dbReference>
<protein>
    <submittedName>
        <fullName evidence="2">Putative ATPase subunit of terminase (GpP-like)</fullName>
    </submittedName>
</protein>
<reference evidence="2 3" key="1">
    <citation type="submission" date="2017-02" db="EMBL/GenBank/DDBJ databases">
        <authorList>
            <person name="Peterson S.W."/>
        </authorList>
    </citation>
    <scope>NUCLEOTIDE SEQUENCE [LARGE SCALE GENOMIC DNA]</scope>
    <source>
        <strain evidence="2 3">DSM 22899</strain>
    </source>
</reference>
<evidence type="ECO:0000313" key="2">
    <source>
        <dbReference type="EMBL" id="SKB30576.1"/>
    </source>
</evidence>
<name>A0A1T5A6N6_9SPHI</name>
<proteinExistence type="predicted"/>